<name>A0A5C5ULE7_9CORY</name>
<feature type="region of interest" description="Disordered" evidence="1">
    <location>
        <begin position="1"/>
        <end position="49"/>
    </location>
</feature>
<accession>A0A5C5ULE7</accession>
<proteinExistence type="predicted"/>
<evidence type="ECO:0000313" key="3">
    <source>
        <dbReference type="Proteomes" id="UP000320791"/>
    </source>
</evidence>
<protein>
    <submittedName>
        <fullName evidence="2">Uncharacterized protein</fullName>
    </submittedName>
</protein>
<gene>
    <name evidence="2" type="ORF">FRX94_04995</name>
</gene>
<feature type="compositionally biased region" description="Polar residues" evidence="1">
    <location>
        <begin position="35"/>
        <end position="49"/>
    </location>
</feature>
<organism evidence="2 3">
    <name type="scientific">Corynebacterium canis</name>
    <dbReference type="NCBI Taxonomy" id="679663"/>
    <lineage>
        <taxon>Bacteria</taxon>
        <taxon>Bacillati</taxon>
        <taxon>Actinomycetota</taxon>
        <taxon>Actinomycetes</taxon>
        <taxon>Mycobacteriales</taxon>
        <taxon>Corynebacteriaceae</taxon>
        <taxon>Corynebacterium</taxon>
    </lineage>
</organism>
<evidence type="ECO:0000256" key="1">
    <source>
        <dbReference type="SAM" id="MobiDB-lite"/>
    </source>
</evidence>
<keyword evidence="3" id="KW-1185">Reference proteome</keyword>
<evidence type="ECO:0000313" key="2">
    <source>
        <dbReference type="EMBL" id="TWT26647.1"/>
    </source>
</evidence>
<comment type="caution">
    <text evidence="2">The sequence shown here is derived from an EMBL/GenBank/DDBJ whole genome shotgun (WGS) entry which is preliminary data.</text>
</comment>
<dbReference type="Proteomes" id="UP000320791">
    <property type="component" value="Unassembled WGS sequence"/>
</dbReference>
<sequence length="113" mass="11889">MASPRTRSVSPEDTASLAFPRPSNNTGRLPAHQSVAPNTNQVANTTATPSHSVRNFVALSSDKSANSTISVTGVSWWDTTMAVASSRATNSCSLRSTRVITTRYSNSAADCGE</sequence>
<dbReference type="EMBL" id="VOHM01000008">
    <property type="protein sequence ID" value="TWT26647.1"/>
    <property type="molecule type" value="Genomic_DNA"/>
</dbReference>
<reference evidence="2 3" key="1">
    <citation type="submission" date="2019-08" db="EMBL/GenBank/DDBJ databases">
        <authorList>
            <person name="Lei W."/>
        </authorList>
    </citation>
    <scope>NUCLEOTIDE SEQUENCE [LARGE SCALE GENOMIC DNA]</scope>
    <source>
        <strain evidence="2 3">CCUG 58627</strain>
    </source>
</reference>
<feature type="compositionally biased region" description="Polar residues" evidence="1">
    <location>
        <begin position="1"/>
        <end position="13"/>
    </location>
</feature>
<dbReference type="AlphaFoldDB" id="A0A5C5ULE7"/>